<dbReference type="GO" id="GO:0005283">
    <property type="term" value="F:amino acid:sodium symporter activity"/>
    <property type="evidence" value="ECO:0007669"/>
    <property type="project" value="TreeGrafter"/>
</dbReference>
<keyword evidence="9" id="KW-0769">Symport</keyword>
<organism evidence="11 12">
    <name type="scientific">Candidula unifasciata</name>
    <dbReference type="NCBI Taxonomy" id="100452"/>
    <lineage>
        <taxon>Eukaryota</taxon>
        <taxon>Metazoa</taxon>
        <taxon>Spiralia</taxon>
        <taxon>Lophotrochozoa</taxon>
        <taxon>Mollusca</taxon>
        <taxon>Gastropoda</taxon>
        <taxon>Heterobranchia</taxon>
        <taxon>Euthyneura</taxon>
        <taxon>Panpulmonata</taxon>
        <taxon>Eupulmonata</taxon>
        <taxon>Stylommatophora</taxon>
        <taxon>Helicina</taxon>
        <taxon>Helicoidea</taxon>
        <taxon>Geomitridae</taxon>
        <taxon>Candidula</taxon>
    </lineage>
</organism>
<evidence type="ECO:0000256" key="2">
    <source>
        <dbReference type="ARBA" id="ARBA00006459"/>
    </source>
</evidence>
<feature type="transmembrane region" description="Helical" evidence="10">
    <location>
        <begin position="172"/>
        <end position="192"/>
    </location>
</feature>
<feature type="transmembrane region" description="Helical" evidence="10">
    <location>
        <begin position="252"/>
        <end position="268"/>
    </location>
</feature>
<evidence type="ECO:0000256" key="8">
    <source>
        <dbReference type="PIRSR" id="PIRSR600175-1"/>
    </source>
</evidence>
<feature type="non-terminal residue" evidence="11">
    <location>
        <position position="1"/>
    </location>
</feature>
<feature type="transmembrane region" description="Helical" evidence="10">
    <location>
        <begin position="329"/>
        <end position="358"/>
    </location>
</feature>
<dbReference type="AlphaFoldDB" id="A0A8S3ZF09"/>
<dbReference type="PROSITE" id="PS50267">
    <property type="entry name" value="NA_NEUROTRAN_SYMP_3"/>
    <property type="match status" value="1"/>
</dbReference>
<dbReference type="InterPro" id="IPR000175">
    <property type="entry name" value="Na/ntran_symport"/>
</dbReference>
<feature type="binding site" evidence="8">
    <location>
        <position position="34"/>
    </location>
    <ligand>
        <name>Na(+)</name>
        <dbReference type="ChEBI" id="CHEBI:29101"/>
        <label>1</label>
    </ligand>
</feature>
<feature type="transmembrane region" description="Helical" evidence="10">
    <location>
        <begin position="370"/>
        <end position="391"/>
    </location>
</feature>
<dbReference type="PROSITE" id="PS00610">
    <property type="entry name" value="NA_NEUROTRAN_SYMP_1"/>
    <property type="match status" value="1"/>
</dbReference>
<keyword evidence="3 9" id="KW-0813">Transport</keyword>
<evidence type="ECO:0000256" key="9">
    <source>
        <dbReference type="RuleBase" id="RU003732"/>
    </source>
</evidence>
<evidence type="ECO:0000256" key="6">
    <source>
        <dbReference type="ARBA" id="ARBA00023136"/>
    </source>
</evidence>
<dbReference type="Pfam" id="PF00209">
    <property type="entry name" value="SNF"/>
    <property type="match status" value="2"/>
</dbReference>
<dbReference type="GO" id="GO:0005886">
    <property type="term" value="C:plasma membrane"/>
    <property type="evidence" value="ECO:0007669"/>
    <property type="project" value="TreeGrafter"/>
</dbReference>
<feature type="binding site" evidence="8">
    <location>
        <position position="35"/>
    </location>
    <ligand>
        <name>Na(+)</name>
        <dbReference type="ChEBI" id="CHEBI:29101"/>
        <label>1</label>
    </ligand>
</feature>
<feature type="binding site" evidence="8">
    <location>
        <position position="39"/>
    </location>
    <ligand>
        <name>Na(+)</name>
        <dbReference type="ChEBI" id="CHEBI:29101"/>
        <label>1</label>
    </ligand>
</feature>
<feature type="transmembrane region" description="Helical" evidence="10">
    <location>
        <begin position="275"/>
        <end position="295"/>
    </location>
</feature>
<evidence type="ECO:0000256" key="4">
    <source>
        <dbReference type="ARBA" id="ARBA00022692"/>
    </source>
</evidence>
<dbReference type="PANTHER" id="PTHR11616:SF321">
    <property type="entry name" value="SODIUM-DEPENDENT NUTRIENT AMINO ACID TRANSPORTER 1-RELATED"/>
    <property type="match status" value="1"/>
</dbReference>
<feature type="transmembrane region" description="Helical" evidence="10">
    <location>
        <begin position="20"/>
        <end position="41"/>
    </location>
</feature>
<evidence type="ECO:0000256" key="7">
    <source>
        <dbReference type="ARBA" id="ARBA00023180"/>
    </source>
</evidence>
<sequence length="503" mass="55805">VDSLGPALNMAPGDPDRGTWGGKMEFLMTCIGYAVGLGNVWRFPYLCYKNGGGAFLIPYILMLILVGMPLFFMELAFGQFASLGPITVWRINPLFKESRTDSVLNYMAATGLANRNIPETYNTSSNTSTLLTSIIKNNGIISLSERVSTPAEEYYSNYVLQKSSSIEEFGTLNWRLALCLLLSWIVVGGALIKGVQSLGKVVYFTAIFPYIMLTVLLIRGVTLDGAVDGIIYYVKPDFNRLADPRRCSDTDFLLLSACSGGLIAMSSFNKFTNILNSSTSIFAGFVIFSILGFMAHEKGVDVSAVAKGGPGLAFEVYPEALSRMVVAPLWAVFFFLMMATLGFGSQFSIVECVMSALLDEFPRITRSVKTMITFRLSVVVIGFGLGLPMLVDYSVGGFPLLIVGIVECIAINWIYGFKNFWRDIEMMIGNTHKIYWKTCWTVVSPLVILITIIVNAVFYKEPTYNGLPYPQWANILGWLIVMFPISAILLWFCYYYCKKGGFR</sequence>
<feature type="binding site" evidence="8">
    <location>
        <position position="341"/>
    </location>
    <ligand>
        <name>Na(+)</name>
        <dbReference type="ChEBI" id="CHEBI:29101"/>
        <label>1</label>
    </ligand>
</feature>
<comment type="similarity">
    <text evidence="2 9">Belongs to the sodium:neurotransmitter symporter (SNF) (TC 2.A.22) family.</text>
</comment>
<keyword evidence="6 10" id="KW-0472">Membrane</keyword>
<keyword evidence="5 10" id="KW-1133">Transmembrane helix</keyword>
<dbReference type="InterPro" id="IPR037272">
    <property type="entry name" value="SNS_sf"/>
</dbReference>
<feature type="binding site" evidence="8">
    <location>
        <position position="345"/>
    </location>
    <ligand>
        <name>Na(+)</name>
        <dbReference type="ChEBI" id="CHEBI:29101"/>
        <label>1</label>
    </ligand>
</feature>
<keyword evidence="7" id="KW-0325">Glycoprotein</keyword>
<evidence type="ECO:0000256" key="3">
    <source>
        <dbReference type="ARBA" id="ARBA00022448"/>
    </source>
</evidence>
<comment type="subcellular location">
    <subcellularLocation>
        <location evidence="1">Membrane</location>
        <topology evidence="1">Multi-pass membrane protein</topology>
    </subcellularLocation>
</comment>
<feature type="binding site" evidence="8">
    <location>
        <position position="32"/>
    </location>
    <ligand>
        <name>Na(+)</name>
        <dbReference type="ChEBI" id="CHEBI:29101"/>
        <label>1</label>
    </ligand>
</feature>
<feature type="transmembrane region" description="Helical" evidence="10">
    <location>
        <begin position="53"/>
        <end position="72"/>
    </location>
</feature>
<name>A0A8S3ZF09_9EUPU</name>
<dbReference type="SUPFAM" id="SSF161070">
    <property type="entry name" value="SNF-like"/>
    <property type="match status" value="1"/>
</dbReference>
<feature type="transmembrane region" description="Helical" evidence="10">
    <location>
        <begin position="438"/>
        <end position="459"/>
    </location>
</feature>
<protein>
    <recommendedName>
        <fullName evidence="9">Transporter</fullName>
    </recommendedName>
</protein>
<dbReference type="Proteomes" id="UP000678393">
    <property type="component" value="Unassembled WGS sequence"/>
</dbReference>
<comment type="caution">
    <text evidence="11">The sequence shown here is derived from an EMBL/GenBank/DDBJ whole genome shotgun (WGS) entry which is preliminary data.</text>
</comment>
<gene>
    <name evidence="11" type="ORF">CUNI_LOCUS11938</name>
</gene>
<evidence type="ECO:0000313" key="12">
    <source>
        <dbReference type="Proteomes" id="UP000678393"/>
    </source>
</evidence>
<reference evidence="11" key="1">
    <citation type="submission" date="2021-04" db="EMBL/GenBank/DDBJ databases">
        <authorList>
            <consortium name="Molecular Ecology Group"/>
        </authorList>
    </citation>
    <scope>NUCLEOTIDE SEQUENCE</scope>
</reference>
<evidence type="ECO:0000313" key="11">
    <source>
        <dbReference type="EMBL" id="CAG5126380.1"/>
    </source>
</evidence>
<dbReference type="EMBL" id="CAJHNH020002344">
    <property type="protein sequence ID" value="CAG5126380.1"/>
    <property type="molecule type" value="Genomic_DNA"/>
</dbReference>
<evidence type="ECO:0000256" key="1">
    <source>
        <dbReference type="ARBA" id="ARBA00004141"/>
    </source>
</evidence>
<keyword evidence="8" id="KW-0479">Metal-binding</keyword>
<proteinExistence type="inferred from homology"/>
<dbReference type="GO" id="GO:0046872">
    <property type="term" value="F:metal ion binding"/>
    <property type="evidence" value="ECO:0007669"/>
    <property type="project" value="UniProtKB-KW"/>
</dbReference>
<evidence type="ECO:0000256" key="5">
    <source>
        <dbReference type="ARBA" id="ARBA00022989"/>
    </source>
</evidence>
<accession>A0A8S3ZF09</accession>
<keyword evidence="12" id="KW-1185">Reference proteome</keyword>
<evidence type="ECO:0000256" key="10">
    <source>
        <dbReference type="SAM" id="Phobius"/>
    </source>
</evidence>
<dbReference type="OrthoDB" id="6581954at2759"/>
<dbReference type="PRINTS" id="PR00176">
    <property type="entry name" value="NANEUSMPORT"/>
</dbReference>
<feature type="binding site" evidence="8">
    <location>
        <position position="276"/>
    </location>
    <ligand>
        <name>Na(+)</name>
        <dbReference type="ChEBI" id="CHEBI:29101"/>
        <label>1</label>
    </ligand>
</feature>
<keyword evidence="8" id="KW-0915">Sodium</keyword>
<feature type="transmembrane region" description="Helical" evidence="10">
    <location>
        <begin position="475"/>
        <end position="497"/>
    </location>
</feature>
<feature type="non-terminal residue" evidence="11">
    <location>
        <position position="503"/>
    </location>
</feature>
<dbReference type="GO" id="GO:0089718">
    <property type="term" value="P:amino acid import across plasma membrane"/>
    <property type="evidence" value="ECO:0007669"/>
    <property type="project" value="TreeGrafter"/>
</dbReference>
<keyword evidence="4 9" id="KW-0812">Transmembrane</keyword>
<feature type="transmembrane region" description="Helical" evidence="10">
    <location>
        <begin position="397"/>
        <end position="417"/>
    </location>
</feature>
<dbReference type="PANTHER" id="PTHR11616">
    <property type="entry name" value="SODIUM/CHLORIDE DEPENDENT TRANSPORTER"/>
    <property type="match status" value="1"/>
</dbReference>
<feature type="transmembrane region" description="Helical" evidence="10">
    <location>
        <begin position="201"/>
        <end position="218"/>
    </location>
</feature>